<comment type="subcellular location">
    <subcellularLocation>
        <location evidence="1">Membrane</location>
        <topology evidence="1">Multi-pass membrane protein</topology>
    </subcellularLocation>
</comment>
<evidence type="ECO:0000313" key="9">
    <source>
        <dbReference type="EMBL" id="KAF3804390.1"/>
    </source>
</evidence>
<keyword evidence="10" id="KW-1185">Reference proteome</keyword>
<evidence type="ECO:0000256" key="5">
    <source>
        <dbReference type="ARBA" id="ARBA00038359"/>
    </source>
</evidence>
<dbReference type="PANTHER" id="PTHR33048:SF131">
    <property type="entry name" value="INTEGRAL MEMBRANE PROTEIN"/>
    <property type="match status" value="1"/>
</dbReference>
<feature type="transmembrane region" description="Helical" evidence="6">
    <location>
        <begin position="148"/>
        <end position="170"/>
    </location>
</feature>
<dbReference type="EMBL" id="WVTB01000050">
    <property type="protein sequence ID" value="KAF3804390.1"/>
    <property type="molecule type" value="Genomic_DNA"/>
</dbReference>
<feature type="transmembrane region" description="Helical" evidence="6">
    <location>
        <begin position="343"/>
        <end position="363"/>
    </location>
</feature>
<reference evidence="9" key="1">
    <citation type="journal article" date="2020" name="Phytopathology">
        <title>Genome sequence and comparative analysis of Colletotrichum gloeosporioides isolated from Liriodendron leaves.</title>
        <authorList>
            <person name="Fu F.F."/>
            <person name="Hao Z."/>
            <person name="Wang P."/>
            <person name="Lu Y."/>
            <person name="Xue L.J."/>
            <person name="Wei G."/>
            <person name="Tian Y."/>
            <person name="Baishi H."/>
            <person name="Xu H."/>
            <person name="Shi J."/>
            <person name="Cheng T."/>
            <person name="Wang G."/>
            <person name="Yi Y."/>
            <person name="Chen J."/>
        </authorList>
    </citation>
    <scope>NUCLEOTIDE SEQUENCE</scope>
    <source>
        <strain evidence="9">Lc1</strain>
    </source>
</reference>
<feature type="transmembrane region" description="Helical" evidence="6">
    <location>
        <begin position="308"/>
        <end position="331"/>
    </location>
</feature>
<dbReference type="GO" id="GO:0003824">
    <property type="term" value="F:catalytic activity"/>
    <property type="evidence" value="ECO:0007669"/>
    <property type="project" value="InterPro"/>
</dbReference>
<gene>
    <name evidence="9" type="ORF">GCG54_00000743</name>
</gene>
<evidence type="ECO:0000256" key="1">
    <source>
        <dbReference type="ARBA" id="ARBA00004141"/>
    </source>
</evidence>
<dbReference type="Pfam" id="PF00383">
    <property type="entry name" value="dCMP_cyt_deam_1"/>
    <property type="match status" value="1"/>
</dbReference>
<dbReference type="GO" id="GO:0016020">
    <property type="term" value="C:membrane"/>
    <property type="evidence" value="ECO:0007669"/>
    <property type="project" value="UniProtKB-SubCell"/>
</dbReference>
<accession>A0A8H4CI29</accession>
<dbReference type="GeneID" id="69007915"/>
<dbReference type="CDD" id="cd01285">
    <property type="entry name" value="nucleoside_deaminase"/>
    <property type="match status" value="1"/>
</dbReference>
<dbReference type="InterPro" id="IPR002125">
    <property type="entry name" value="CMP_dCMP_dom"/>
</dbReference>
<protein>
    <recommendedName>
        <fullName evidence="8">CMP/dCMP-type deaminase domain-containing protein</fullName>
    </recommendedName>
</protein>
<dbReference type="InterPro" id="IPR052337">
    <property type="entry name" value="SAT4-like"/>
</dbReference>
<dbReference type="PANTHER" id="PTHR33048">
    <property type="entry name" value="PTH11-LIKE INTEGRAL MEMBRANE PROTEIN (AFU_ORTHOLOGUE AFUA_5G11245)"/>
    <property type="match status" value="1"/>
</dbReference>
<dbReference type="Gene3D" id="3.40.140.10">
    <property type="entry name" value="Cytidine Deaminase, domain 2"/>
    <property type="match status" value="1"/>
</dbReference>
<reference evidence="9" key="2">
    <citation type="submission" date="2020-03" db="EMBL/GenBank/DDBJ databases">
        <authorList>
            <person name="Fu F.-F."/>
            <person name="Chen J."/>
        </authorList>
    </citation>
    <scope>NUCLEOTIDE SEQUENCE</scope>
    <source>
        <strain evidence="9">Lc1</strain>
    </source>
</reference>
<feature type="transmembrane region" description="Helical" evidence="6">
    <location>
        <begin position="226"/>
        <end position="246"/>
    </location>
</feature>
<feature type="transmembrane region" description="Helical" evidence="6">
    <location>
        <begin position="276"/>
        <end position="296"/>
    </location>
</feature>
<organism evidence="9 10">
    <name type="scientific">Colletotrichum gloeosporioides</name>
    <name type="common">Anthracnose fungus</name>
    <name type="synonym">Glomerella cingulata</name>
    <dbReference type="NCBI Taxonomy" id="474922"/>
    <lineage>
        <taxon>Eukaryota</taxon>
        <taxon>Fungi</taxon>
        <taxon>Dikarya</taxon>
        <taxon>Ascomycota</taxon>
        <taxon>Pezizomycotina</taxon>
        <taxon>Sordariomycetes</taxon>
        <taxon>Hypocreomycetidae</taxon>
        <taxon>Glomerellales</taxon>
        <taxon>Glomerellaceae</taxon>
        <taxon>Colletotrichum</taxon>
        <taxon>Colletotrichum gloeosporioides species complex</taxon>
    </lineage>
</organism>
<evidence type="ECO:0000256" key="4">
    <source>
        <dbReference type="ARBA" id="ARBA00023136"/>
    </source>
</evidence>
<dbReference type="RefSeq" id="XP_045263549.1">
    <property type="nucleotide sequence ID" value="XM_045400876.1"/>
</dbReference>
<evidence type="ECO:0000313" key="10">
    <source>
        <dbReference type="Proteomes" id="UP000613401"/>
    </source>
</evidence>
<proteinExistence type="inferred from homology"/>
<feature type="transmembrane region" description="Helical" evidence="6">
    <location>
        <begin position="190"/>
        <end position="214"/>
    </location>
</feature>
<comment type="similarity">
    <text evidence="5">Belongs to the SAT4 family.</text>
</comment>
<evidence type="ECO:0000256" key="7">
    <source>
        <dbReference type="SAM" id="SignalP"/>
    </source>
</evidence>
<feature type="signal peptide" evidence="7">
    <location>
        <begin position="1"/>
        <end position="30"/>
    </location>
</feature>
<dbReference type="Pfam" id="PF20684">
    <property type="entry name" value="Fung_rhodopsin"/>
    <property type="match status" value="1"/>
</dbReference>
<dbReference type="Proteomes" id="UP000613401">
    <property type="component" value="Unassembled WGS sequence"/>
</dbReference>
<dbReference type="PROSITE" id="PS51747">
    <property type="entry name" value="CYT_DCMP_DEAMINASES_2"/>
    <property type="match status" value="1"/>
</dbReference>
<dbReference type="InterPro" id="IPR049326">
    <property type="entry name" value="Rhodopsin_dom_fungi"/>
</dbReference>
<feature type="transmembrane region" description="Helical" evidence="6">
    <location>
        <begin position="115"/>
        <end position="136"/>
    </location>
</feature>
<keyword evidence="3 6" id="KW-1133">Transmembrane helix</keyword>
<feature type="domain" description="CMP/dCMP-type deaminase" evidence="8">
    <location>
        <begin position="591"/>
        <end position="720"/>
    </location>
</feature>
<dbReference type="InterPro" id="IPR016193">
    <property type="entry name" value="Cytidine_deaminase-like"/>
</dbReference>
<dbReference type="GO" id="GO:0006139">
    <property type="term" value="P:nucleobase-containing compound metabolic process"/>
    <property type="evidence" value="ECO:0007669"/>
    <property type="project" value="UniProtKB-ARBA"/>
</dbReference>
<evidence type="ECO:0000256" key="6">
    <source>
        <dbReference type="SAM" id="Phobius"/>
    </source>
</evidence>
<keyword evidence="4 6" id="KW-0472">Membrane</keyword>
<comment type="caution">
    <text evidence="9">The sequence shown here is derived from an EMBL/GenBank/DDBJ whole genome shotgun (WGS) entry which is preliminary data.</text>
</comment>
<dbReference type="SUPFAM" id="SSF53927">
    <property type="entry name" value="Cytidine deaminase-like"/>
    <property type="match status" value="1"/>
</dbReference>
<feature type="chain" id="PRO_5034817632" description="CMP/dCMP-type deaminase domain-containing protein" evidence="7">
    <location>
        <begin position="31"/>
        <end position="778"/>
    </location>
</feature>
<evidence type="ECO:0000256" key="3">
    <source>
        <dbReference type="ARBA" id="ARBA00022989"/>
    </source>
</evidence>
<dbReference type="AlphaFoldDB" id="A0A8H4CI29"/>
<name>A0A8H4CI29_COLGL</name>
<keyword evidence="2 6" id="KW-0812">Transmembrane</keyword>
<keyword evidence="7" id="KW-0732">Signal</keyword>
<sequence>MRLSTSSTAFNGLGWTLFALSMLGIVGANGQGFQVVEHQLVSRQLPDLSNISTCGSITGSGCDLTNTTCSCASSQLGQLAASCLIANCTMQDSLDLAKLQARQCNLPHESQTTKMLGILVTVYVTALIAIGLRLVAKSFAKIWSTDDALIVAAIVIAIAPFSLVIIMATMGFGTHLYDLQSGQLTKILQLLYAAEIVYVFVLLFAKLSLVTFYLRIFTVPRFRMAAYSLIAFLVLGQVIIGFLTIFSCHPIELFWNKDIHTGGCLDINQLAYANSALAILQDLIILALPIAMLPGLQMNKNKKISVAVIFLLGSVGFISTIIRLQVLAVFGNSIDPTWDYVPVVWWTTIELGVVIVCACLPMIRNLVEKWFPNFKLFKWSSPKPSKDSVGSSSVGTDDKSYKMGRYQKFGRSTSPPQFSDNYVRDHIGGPPSKTDEISPTKYRDMYAYGGSKPKVLEPPMSPPQPYDLSWRSTNPYGISGENPYAVGKTNYRLNIEMLERKDRNFDEELPDIPEHPEQTEVEYYGQAITTGEHPQPSRWRCCEQQLCEAEQKHTCSSCGASKPQVPMPAAPPQCLPQEWATWTTDDGVDASTRAYWMRQANLALPNPCPFAAFGAVVVNHTAGGLGELVCTGANNNQGSGNPTLHGEMVAINNCSAIFTDPQGRYNMTPANALLAFGDLTLYTNAESCPMCASAIRWAGFKEYVYGTSIDALVDMGWGQITVSSKEIFNQSSSLSSETGFLGGVLTNETDGFFSWQFRPNATCPQGCSRAASGRCAPA</sequence>
<evidence type="ECO:0000256" key="2">
    <source>
        <dbReference type="ARBA" id="ARBA00022692"/>
    </source>
</evidence>
<evidence type="ECO:0000259" key="8">
    <source>
        <dbReference type="PROSITE" id="PS51747"/>
    </source>
</evidence>